<evidence type="ECO:0000256" key="3">
    <source>
        <dbReference type="ARBA" id="ARBA00022692"/>
    </source>
</evidence>
<protein>
    <recommendedName>
        <fullName evidence="8">Major facilitator superfamily (MFS) profile domain-containing protein</fullName>
    </recommendedName>
</protein>
<feature type="transmembrane region" description="Helical" evidence="7">
    <location>
        <begin position="308"/>
        <end position="330"/>
    </location>
</feature>
<evidence type="ECO:0000313" key="9">
    <source>
        <dbReference type="EMBL" id="KAL1587245.1"/>
    </source>
</evidence>
<organism evidence="9 10">
    <name type="scientific">Cladosporium halotolerans</name>
    <dbReference type="NCBI Taxonomy" id="1052096"/>
    <lineage>
        <taxon>Eukaryota</taxon>
        <taxon>Fungi</taxon>
        <taxon>Dikarya</taxon>
        <taxon>Ascomycota</taxon>
        <taxon>Pezizomycotina</taxon>
        <taxon>Dothideomycetes</taxon>
        <taxon>Dothideomycetidae</taxon>
        <taxon>Cladosporiales</taxon>
        <taxon>Cladosporiaceae</taxon>
        <taxon>Cladosporium</taxon>
    </lineage>
</organism>
<dbReference type="PROSITE" id="PS00216">
    <property type="entry name" value="SUGAR_TRANSPORT_1"/>
    <property type="match status" value="1"/>
</dbReference>
<feature type="transmembrane region" description="Helical" evidence="7">
    <location>
        <begin position="412"/>
        <end position="433"/>
    </location>
</feature>
<evidence type="ECO:0000259" key="8">
    <source>
        <dbReference type="PROSITE" id="PS50850"/>
    </source>
</evidence>
<evidence type="ECO:0000256" key="5">
    <source>
        <dbReference type="ARBA" id="ARBA00023136"/>
    </source>
</evidence>
<feature type="transmembrane region" description="Helical" evidence="7">
    <location>
        <begin position="27"/>
        <end position="54"/>
    </location>
</feature>
<dbReference type="InterPro" id="IPR005829">
    <property type="entry name" value="Sugar_transporter_CS"/>
</dbReference>
<feature type="transmembrane region" description="Helical" evidence="7">
    <location>
        <begin position="342"/>
        <end position="360"/>
    </location>
</feature>
<dbReference type="PANTHER" id="PTHR48022:SF8">
    <property type="entry name" value="MAJOR FACILITATOR SUPERFAMILY (MFS) PROFILE DOMAIN-CONTAINING PROTEIN-RELATED"/>
    <property type="match status" value="1"/>
</dbReference>
<evidence type="ECO:0000256" key="7">
    <source>
        <dbReference type="SAM" id="Phobius"/>
    </source>
</evidence>
<dbReference type="AlphaFoldDB" id="A0AB34KV59"/>
<dbReference type="InterPro" id="IPR036259">
    <property type="entry name" value="MFS_trans_sf"/>
</dbReference>
<keyword evidence="4 7" id="KW-1133">Transmembrane helix</keyword>
<feature type="compositionally biased region" description="Basic and acidic residues" evidence="6">
    <location>
        <begin position="447"/>
        <end position="456"/>
    </location>
</feature>
<dbReference type="EMBL" id="JAAQHG020000011">
    <property type="protein sequence ID" value="KAL1587245.1"/>
    <property type="molecule type" value="Genomic_DNA"/>
</dbReference>
<feature type="transmembrane region" description="Helical" evidence="7">
    <location>
        <begin position="275"/>
        <end position="296"/>
    </location>
</feature>
<feature type="region of interest" description="Disordered" evidence="6">
    <location>
        <begin position="447"/>
        <end position="472"/>
    </location>
</feature>
<feature type="transmembrane region" description="Helical" evidence="7">
    <location>
        <begin position="108"/>
        <end position="128"/>
    </location>
</feature>
<gene>
    <name evidence="9" type="ORF">WHR41_04377</name>
</gene>
<keyword evidence="10" id="KW-1185">Reference proteome</keyword>
<dbReference type="GeneID" id="96005821"/>
<name>A0AB34KV59_9PEZI</name>
<dbReference type="RefSeq" id="XP_069230350.1">
    <property type="nucleotide sequence ID" value="XM_069372983.1"/>
</dbReference>
<sequence>MTMIQTRDIRQWTRSFRDQFSGFTWRLWYSVILFGTMGVARGIEEALVAVMVVQDSFLGEFGLDAMSEDERASLTGNVVAMSQLGCIAGALSTLIIGDRECCLSESRGFAVAIFGASEYLGAIIGYFTSYGTATNISGSSSIQWKIPQITAGAFAFAFLIMLTFCLESPRILVKKGSISYAREVLHKFRYPRNTSAEIEQELAGVRRQLAVESESKDVGFLRSFLNLFSTRRNLDRLCITCTAHLLQVWSGASSITVYAPQYFEILGVRDQNERLLYTSIFGVIKLVASAACAAFAVDQIGRRRCLSIGITVQLIAISYVAAVLSVVPGLSRGEDSPRNEAVGISAIVFMYLCGAGYAFGWNSISYLITSEVFSLQTRTIGTALVMILHYGSRYGLQKAVPLMTLQDSMGPAGTFWFFSGMTLIGLIWVWAWLPETSKMHLEKASLAADKEPRDDPWGDGQPQDVGRKLQRI</sequence>
<dbReference type="InterPro" id="IPR005828">
    <property type="entry name" value="MFS_sugar_transport-like"/>
</dbReference>
<reference evidence="9 10" key="1">
    <citation type="journal article" date="2020" name="Microbiol. Resour. Announc.">
        <title>Draft Genome Sequence of a Cladosporium Species Isolated from the Mesophotic Ascidian Didemnum maculosum.</title>
        <authorList>
            <person name="Gioti A."/>
            <person name="Siaperas R."/>
            <person name="Nikolaivits E."/>
            <person name="Le Goff G."/>
            <person name="Ouazzani J."/>
            <person name="Kotoulas G."/>
            <person name="Topakas E."/>
        </authorList>
    </citation>
    <scope>NUCLEOTIDE SEQUENCE [LARGE SCALE GENOMIC DNA]</scope>
    <source>
        <strain evidence="9 10">TM138-S3</strain>
    </source>
</reference>
<dbReference type="PROSITE" id="PS50850">
    <property type="entry name" value="MFS"/>
    <property type="match status" value="1"/>
</dbReference>
<feature type="domain" description="Major facilitator superfamily (MFS) profile" evidence="8">
    <location>
        <begin position="1"/>
        <end position="437"/>
    </location>
</feature>
<evidence type="ECO:0000256" key="4">
    <source>
        <dbReference type="ARBA" id="ARBA00022989"/>
    </source>
</evidence>
<dbReference type="SUPFAM" id="SSF103473">
    <property type="entry name" value="MFS general substrate transporter"/>
    <property type="match status" value="1"/>
</dbReference>
<evidence type="ECO:0000256" key="2">
    <source>
        <dbReference type="ARBA" id="ARBA00010992"/>
    </source>
</evidence>
<dbReference type="GO" id="GO:0016020">
    <property type="term" value="C:membrane"/>
    <property type="evidence" value="ECO:0007669"/>
    <property type="project" value="UniProtKB-SubCell"/>
</dbReference>
<dbReference type="Proteomes" id="UP000803884">
    <property type="component" value="Unassembled WGS sequence"/>
</dbReference>
<feature type="transmembrane region" description="Helical" evidence="7">
    <location>
        <begin position="148"/>
        <end position="166"/>
    </location>
</feature>
<dbReference type="InterPro" id="IPR020846">
    <property type="entry name" value="MFS_dom"/>
</dbReference>
<keyword evidence="3 7" id="KW-0812">Transmembrane</keyword>
<evidence type="ECO:0000313" key="10">
    <source>
        <dbReference type="Proteomes" id="UP000803884"/>
    </source>
</evidence>
<evidence type="ECO:0000256" key="1">
    <source>
        <dbReference type="ARBA" id="ARBA00004141"/>
    </source>
</evidence>
<dbReference type="Pfam" id="PF00083">
    <property type="entry name" value="Sugar_tr"/>
    <property type="match status" value="1"/>
</dbReference>
<comment type="similarity">
    <text evidence="2">Belongs to the major facilitator superfamily. Sugar transporter (TC 2.A.1.1) family.</text>
</comment>
<proteinExistence type="inferred from homology"/>
<keyword evidence="5 7" id="KW-0472">Membrane</keyword>
<dbReference type="GO" id="GO:0005351">
    <property type="term" value="F:carbohydrate:proton symporter activity"/>
    <property type="evidence" value="ECO:0007669"/>
    <property type="project" value="TreeGrafter"/>
</dbReference>
<dbReference type="InterPro" id="IPR050360">
    <property type="entry name" value="MFS_Sugar_Transporters"/>
</dbReference>
<comment type="subcellular location">
    <subcellularLocation>
        <location evidence="1">Membrane</location>
        <topology evidence="1">Multi-pass membrane protein</topology>
    </subcellularLocation>
</comment>
<comment type="caution">
    <text evidence="9">The sequence shown here is derived from an EMBL/GenBank/DDBJ whole genome shotgun (WGS) entry which is preliminary data.</text>
</comment>
<dbReference type="PANTHER" id="PTHR48022">
    <property type="entry name" value="PLASTIDIC GLUCOSE TRANSPORTER 4"/>
    <property type="match status" value="1"/>
</dbReference>
<evidence type="ECO:0000256" key="6">
    <source>
        <dbReference type="SAM" id="MobiDB-lite"/>
    </source>
</evidence>
<dbReference type="Gene3D" id="1.20.1250.20">
    <property type="entry name" value="MFS general substrate transporter like domains"/>
    <property type="match status" value="1"/>
</dbReference>
<accession>A0AB34KV59</accession>
<feature type="transmembrane region" description="Helical" evidence="7">
    <location>
        <begin position="74"/>
        <end position="96"/>
    </location>
</feature>